<evidence type="ECO:0000256" key="2">
    <source>
        <dbReference type="ARBA" id="ARBA00003145"/>
    </source>
</evidence>
<dbReference type="PANTHER" id="PTHR43856:SF1">
    <property type="entry name" value="MITOCHONDRIAL CARDIOLIPIN HYDROLASE"/>
    <property type="match status" value="1"/>
</dbReference>
<accession>A0A366EFT1</accession>
<dbReference type="GO" id="GO:0004630">
    <property type="term" value="F:phospholipase D activity"/>
    <property type="evidence" value="ECO:0007669"/>
    <property type="project" value="UniProtKB-EC"/>
</dbReference>
<evidence type="ECO:0000256" key="12">
    <source>
        <dbReference type="SAM" id="SignalP"/>
    </source>
</evidence>
<dbReference type="InterPro" id="IPR025202">
    <property type="entry name" value="PLD-like_dom"/>
</dbReference>
<evidence type="ECO:0000256" key="6">
    <source>
        <dbReference type="ARBA" id="ARBA00018392"/>
    </source>
</evidence>
<keyword evidence="9" id="KW-0442">Lipid degradation</keyword>
<evidence type="ECO:0000259" key="13">
    <source>
        <dbReference type="PROSITE" id="PS50035"/>
    </source>
</evidence>
<comment type="catalytic activity">
    <reaction evidence="1">
        <text>a 1,2-diacyl-sn-glycero-3-phosphocholine + H2O = a 1,2-diacyl-sn-glycero-3-phosphate + choline + H(+)</text>
        <dbReference type="Rhea" id="RHEA:14445"/>
        <dbReference type="ChEBI" id="CHEBI:15354"/>
        <dbReference type="ChEBI" id="CHEBI:15377"/>
        <dbReference type="ChEBI" id="CHEBI:15378"/>
        <dbReference type="ChEBI" id="CHEBI:57643"/>
        <dbReference type="ChEBI" id="CHEBI:58608"/>
        <dbReference type="EC" id="3.1.4.4"/>
    </reaction>
</comment>
<keyword evidence="15" id="KW-1185">Reference proteome</keyword>
<sequence>MIGRLAFAGVLAVLGATQAGAQEVHFSPEERLDAIDVQLIGAAKQSIDFASYALTDPIIIDALTDADHRGVAVRIVLDPRERHDFVKLGDLSDNVRIKRGGPYMHLKAYSVDGEVLRTGSANFSTSGERAQDNDLIVIRNAGSAAKFDAHFERMWDAGQPMIEFEPAIRELEPK</sequence>
<dbReference type="CDD" id="cd09116">
    <property type="entry name" value="PLDc_Nuc_like"/>
    <property type="match status" value="1"/>
</dbReference>
<name>A0A366EFT1_9HYPH</name>
<dbReference type="EMBL" id="QNRK01000058">
    <property type="protein sequence ID" value="RBP01188.1"/>
    <property type="molecule type" value="Genomic_DNA"/>
</dbReference>
<dbReference type="SUPFAM" id="SSF56024">
    <property type="entry name" value="Phospholipase D/nuclease"/>
    <property type="match status" value="1"/>
</dbReference>
<organism evidence="14 15">
    <name type="scientific">Roseiarcus fermentans</name>
    <dbReference type="NCBI Taxonomy" id="1473586"/>
    <lineage>
        <taxon>Bacteria</taxon>
        <taxon>Pseudomonadati</taxon>
        <taxon>Pseudomonadota</taxon>
        <taxon>Alphaproteobacteria</taxon>
        <taxon>Hyphomicrobiales</taxon>
        <taxon>Roseiarcaceae</taxon>
        <taxon>Roseiarcus</taxon>
    </lineage>
</organism>
<evidence type="ECO:0000256" key="7">
    <source>
        <dbReference type="ARBA" id="ARBA00022525"/>
    </source>
</evidence>
<dbReference type="GO" id="GO:0016042">
    <property type="term" value="P:lipid catabolic process"/>
    <property type="evidence" value="ECO:0007669"/>
    <property type="project" value="UniProtKB-KW"/>
</dbReference>
<feature type="domain" description="PLD phosphodiesterase" evidence="13">
    <location>
        <begin position="100"/>
        <end position="127"/>
    </location>
</feature>
<evidence type="ECO:0000313" key="14">
    <source>
        <dbReference type="EMBL" id="RBP01188.1"/>
    </source>
</evidence>
<dbReference type="Gene3D" id="3.30.870.10">
    <property type="entry name" value="Endonuclease Chain A"/>
    <property type="match status" value="1"/>
</dbReference>
<dbReference type="GO" id="GO:0005576">
    <property type="term" value="C:extracellular region"/>
    <property type="evidence" value="ECO:0007669"/>
    <property type="project" value="UniProtKB-SubCell"/>
</dbReference>
<evidence type="ECO:0000256" key="1">
    <source>
        <dbReference type="ARBA" id="ARBA00000798"/>
    </source>
</evidence>
<evidence type="ECO:0000256" key="3">
    <source>
        <dbReference type="ARBA" id="ARBA00004613"/>
    </source>
</evidence>
<evidence type="ECO:0000256" key="4">
    <source>
        <dbReference type="ARBA" id="ARBA00008664"/>
    </source>
</evidence>
<evidence type="ECO:0000256" key="9">
    <source>
        <dbReference type="ARBA" id="ARBA00022963"/>
    </source>
</evidence>
<dbReference type="Proteomes" id="UP000253529">
    <property type="component" value="Unassembled WGS sequence"/>
</dbReference>
<dbReference type="OrthoDB" id="9814092at2"/>
<evidence type="ECO:0000256" key="10">
    <source>
        <dbReference type="ARBA" id="ARBA00023098"/>
    </source>
</evidence>
<dbReference type="RefSeq" id="WP_113893825.1">
    <property type="nucleotide sequence ID" value="NZ_QNRK01000058.1"/>
</dbReference>
<keyword evidence="7" id="KW-0964">Secreted</keyword>
<evidence type="ECO:0000313" key="15">
    <source>
        <dbReference type="Proteomes" id="UP000253529"/>
    </source>
</evidence>
<evidence type="ECO:0000256" key="8">
    <source>
        <dbReference type="ARBA" id="ARBA00022801"/>
    </source>
</evidence>
<comment type="function">
    <text evidence="2">Could be a virulence factor.</text>
</comment>
<proteinExistence type="inferred from homology"/>
<gene>
    <name evidence="14" type="ORF">DFR50_15818</name>
</gene>
<keyword evidence="12" id="KW-0732">Signal</keyword>
<comment type="subcellular location">
    <subcellularLocation>
        <location evidence="3">Secreted</location>
    </subcellularLocation>
</comment>
<feature type="chain" id="PRO_5016686572" description="Phospholipase D" evidence="12">
    <location>
        <begin position="22"/>
        <end position="174"/>
    </location>
</feature>
<protein>
    <recommendedName>
        <fullName evidence="6">Phospholipase D</fullName>
        <ecNumber evidence="5">3.1.4.4</ecNumber>
    </recommendedName>
    <alternativeName>
        <fullName evidence="11">Choline phosphatase</fullName>
    </alternativeName>
</protein>
<dbReference type="AlphaFoldDB" id="A0A366EFT1"/>
<dbReference type="PROSITE" id="PS50035">
    <property type="entry name" value="PLD"/>
    <property type="match status" value="1"/>
</dbReference>
<evidence type="ECO:0000256" key="11">
    <source>
        <dbReference type="ARBA" id="ARBA00029594"/>
    </source>
</evidence>
<dbReference type="EC" id="3.1.4.4" evidence="5"/>
<dbReference type="GO" id="GO:0006793">
    <property type="term" value="P:phosphorus metabolic process"/>
    <property type="evidence" value="ECO:0007669"/>
    <property type="project" value="UniProtKB-ARBA"/>
</dbReference>
<dbReference type="GO" id="GO:0016891">
    <property type="term" value="F:RNA endonuclease activity producing 5'-phosphomonoesters, hydrolytic mechanism"/>
    <property type="evidence" value="ECO:0007669"/>
    <property type="project" value="TreeGrafter"/>
</dbReference>
<comment type="caution">
    <text evidence="14">The sequence shown here is derived from an EMBL/GenBank/DDBJ whole genome shotgun (WGS) entry which is preliminary data.</text>
</comment>
<keyword evidence="8" id="KW-0378">Hydrolase</keyword>
<evidence type="ECO:0000256" key="5">
    <source>
        <dbReference type="ARBA" id="ARBA00012027"/>
    </source>
</evidence>
<feature type="signal peptide" evidence="12">
    <location>
        <begin position="1"/>
        <end position="21"/>
    </location>
</feature>
<dbReference type="InterPro" id="IPR051406">
    <property type="entry name" value="PLD_domain"/>
</dbReference>
<keyword evidence="10" id="KW-0443">Lipid metabolism</keyword>
<dbReference type="Pfam" id="PF13091">
    <property type="entry name" value="PLDc_2"/>
    <property type="match status" value="1"/>
</dbReference>
<dbReference type="InterPro" id="IPR001736">
    <property type="entry name" value="PLipase_D/transphosphatidylase"/>
</dbReference>
<comment type="similarity">
    <text evidence="4">Belongs to the phospholipase D family.</text>
</comment>
<dbReference type="PANTHER" id="PTHR43856">
    <property type="entry name" value="CARDIOLIPIN HYDROLASE"/>
    <property type="match status" value="1"/>
</dbReference>
<reference evidence="14 15" key="1">
    <citation type="submission" date="2018-06" db="EMBL/GenBank/DDBJ databases">
        <title>Genomic Encyclopedia of Type Strains, Phase IV (KMG-IV): sequencing the most valuable type-strain genomes for metagenomic binning, comparative biology and taxonomic classification.</title>
        <authorList>
            <person name="Goeker M."/>
        </authorList>
    </citation>
    <scope>NUCLEOTIDE SEQUENCE [LARGE SCALE GENOMIC DNA]</scope>
    <source>
        <strain evidence="14 15">DSM 24875</strain>
    </source>
</reference>